<evidence type="ECO:0000313" key="2">
    <source>
        <dbReference type="EMBL" id="KOR75440.1"/>
    </source>
</evidence>
<dbReference type="Gene3D" id="3.90.930.1">
    <property type="match status" value="1"/>
</dbReference>
<comment type="caution">
    <text evidence="2">The sequence shown here is derived from an EMBL/GenBank/DDBJ whole genome shotgun (WGS) entry which is preliminary data.</text>
</comment>
<dbReference type="AlphaFoldDB" id="A0A0M1N084"/>
<dbReference type="InterPro" id="IPR021348">
    <property type="entry name" value="DUF2963"/>
</dbReference>
<name>A0A0M1N084_9MOLU</name>
<accession>A0A0M1N084</accession>
<dbReference type="Proteomes" id="UP000037386">
    <property type="component" value="Unassembled WGS sequence"/>
</dbReference>
<proteinExistence type="predicted"/>
<organism evidence="2 3">
    <name type="scientific">Candidatus Phytoplasma pruni</name>
    <dbReference type="NCBI Taxonomy" id="479893"/>
    <lineage>
        <taxon>Bacteria</taxon>
        <taxon>Bacillati</taxon>
        <taxon>Mycoplasmatota</taxon>
        <taxon>Mollicutes</taxon>
        <taxon>Acholeplasmatales</taxon>
        <taxon>Acholeplasmataceae</taxon>
        <taxon>Candidatus Phytoplasma</taxon>
        <taxon>16SrIII (X-disease group)</taxon>
    </lineage>
</organism>
<dbReference type="Pfam" id="PF11178">
    <property type="entry name" value="DUF2963"/>
    <property type="match status" value="2"/>
</dbReference>
<evidence type="ECO:0000259" key="1">
    <source>
        <dbReference type="Pfam" id="PF11178"/>
    </source>
</evidence>
<feature type="domain" description="DUF2963" evidence="1">
    <location>
        <begin position="105"/>
        <end position="150"/>
    </location>
</feature>
<reference evidence="3" key="1">
    <citation type="submission" date="2015-05" db="EMBL/GenBank/DDBJ databases">
        <title>Draft genome sequence of 'Candidatus Phytoplasma Pruni' strain CX, a plant pathogenic bacterium.</title>
        <authorList>
            <person name="Lee I.-M."/>
            <person name="Bottner-Parker K.D."/>
            <person name="Shao J."/>
            <person name="Gundersen-Rindal D.E."/>
            <person name="Zhao Y."/>
            <person name="Davis R.E."/>
        </authorList>
    </citation>
    <scope>NUCLEOTIDE SEQUENCE [LARGE SCALE GENOMIC DNA]</scope>
    <source>
        <strain evidence="3">CX</strain>
    </source>
</reference>
<gene>
    <name evidence="2" type="ORF">CPX_001563</name>
</gene>
<evidence type="ECO:0000313" key="3">
    <source>
        <dbReference type="Proteomes" id="UP000037386"/>
    </source>
</evidence>
<dbReference type="EMBL" id="LHCF01000007">
    <property type="protein sequence ID" value="KOR75440.1"/>
    <property type="molecule type" value="Genomic_DNA"/>
</dbReference>
<protein>
    <recommendedName>
        <fullName evidence="1">DUF2963 domain-containing protein</fullName>
    </recommendedName>
</protein>
<sequence length="177" mass="21564">MKFFRMKSIYYKFFLFFLTFLLFLISALSLWFISSMRKENQYLKQKYDNFTKQIFKIKIDPQIENCYNLLTKKIVQKNHFFSDGKTIDFIEEFNEKEQLKQKTFFQIDGKTRNFIEIYDINSHKIKKIFFRTDGQRLEKIIEYNRPNQLITETVFQEDGKTVQKIIKKTYNAGIKTS</sequence>
<dbReference type="PATRIC" id="fig|479893.3.peg.356"/>
<feature type="domain" description="DUF2963" evidence="1">
    <location>
        <begin position="67"/>
        <end position="103"/>
    </location>
</feature>